<proteinExistence type="predicted"/>
<reference evidence="2" key="1">
    <citation type="submission" date="2016-06" db="EMBL/GenBank/DDBJ databases">
        <title>Parallel loss of symbiosis genes in relatives of nitrogen-fixing non-legume Parasponia.</title>
        <authorList>
            <person name="Van Velzen R."/>
            <person name="Holmer R."/>
            <person name="Bu F."/>
            <person name="Rutten L."/>
            <person name="Van Zeijl A."/>
            <person name="Liu W."/>
            <person name="Santuari L."/>
            <person name="Cao Q."/>
            <person name="Sharma T."/>
            <person name="Shen D."/>
            <person name="Roswanjaya Y."/>
            <person name="Wardhani T."/>
            <person name="Kalhor M.S."/>
            <person name="Jansen J."/>
            <person name="Van den Hoogen J."/>
            <person name="Gungor B."/>
            <person name="Hartog M."/>
            <person name="Hontelez J."/>
            <person name="Verver J."/>
            <person name="Yang W.-C."/>
            <person name="Schijlen E."/>
            <person name="Repin R."/>
            <person name="Schilthuizen M."/>
            <person name="Schranz E."/>
            <person name="Heidstra R."/>
            <person name="Miyata K."/>
            <person name="Fedorova E."/>
            <person name="Kohlen W."/>
            <person name="Bisseling T."/>
            <person name="Smit S."/>
            <person name="Geurts R."/>
        </authorList>
    </citation>
    <scope>NUCLEOTIDE SEQUENCE [LARGE SCALE GENOMIC DNA]</scope>
    <source>
        <strain evidence="2">cv. RG33-2</strain>
    </source>
</reference>
<keyword evidence="2" id="KW-1185">Reference proteome</keyword>
<comment type="caution">
    <text evidence="1">The sequence shown here is derived from an EMBL/GenBank/DDBJ whole genome shotgun (WGS) entry which is preliminary data.</text>
</comment>
<dbReference type="AlphaFoldDB" id="A0A2P5FMN1"/>
<dbReference type="EMBL" id="JXTC01000021">
    <property type="protein sequence ID" value="PON99061.1"/>
    <property type="molecule type" value="Genomic_DNA"/>
</dbReference>
<protein>
    <submittedName>
        <fullName evidence="1">Uncharacterized protein</fullName>
    </submittedName>
</protein>
<gene>
    <name evidence="1" type="ORF">TorRG33x02_052980</name>
</gene>
<dbReference type="Proteomes" id="UP000237000">
    <property type="component" value="Unassembled WGS sequence"/>
</dbReference>
<name>A0A2P5FMN1_TREOI</name>
<sequence>MMREKGTSGRRISTWASPLELHAGMAMLYCHSLEMVGLDCVVVWRACADCYCWRRNIFVAPGGLKV</sequence>
<dbReference type="InParanoid" id="A0A2P5FMN1"/>
<organism evidence="1 2">
    <name type="scientific">Trema orientale</name>
    <name type="common">Charcoal tree</name>
    <name type="synonym">Celtis orientalis</name>
    <dbReference type="NCBI Taxonomy" id="63057"/>
    <lineage>
        <taxon>Eukaryota</taxon>
        <taxon>Viridiplantae</taxon>
        <taxon>Streptophyta</taxon>
        <taxon>Embryophyta</taxon>
        <taxon>Tracheophyta</taxon>
        <taxon>Spermatophyta</taxon>
        <taxon>Magnoliopsida</taxon>
        <taxon>eudicotyledons</taxon>
        <taxon>Gunneridae</taxon>
        <taxon>Pentapetalae</taxon>
        <taxon>rosids</taxon>
        <taxon>fabids</taxon>
        <taxon>Rosales</taxon>
        <taxon>Cannabaceae</taxon>
        <taxon>Trema</taxon>
    </lineage>
</organism>
<evidence type="ECO:0000313" key="1">
    <source>
        <dbReference type="EMBL" id="PON99061.1"/>
    </source>
</evidence>
<evidence type="ECO:0000313" key="2">
    <source>
        <dbReference type="Proteomes" id="UP000237000"/>
    </source>
</evidence>
<accession>A0A2P5FMN1</accession>